<dbReference type="AlphaFoldDB" id="A0AB35WWN3"/>
<dbReference type="Pfam" id="PF15969">
    <property type="entry name" value="RexA"/>
    <property type="match status" value="1"/>
</dbReference>
<dbReference type="InterPro" id="IPR031894">
    <property type="entry name" value="RexA"/>
</dbReference>
<gene>
    <name evidence="1" type="ORF">V0R53_21925</name>
</gene>
<evidence type="ECO:0000313" key="2">
    <source>
        <dbReference type="Proteomes" id="UP001307839"/>
    </source>
</evidence>
<sequence length="316" mass="35907">MKISYYGYSLEHKVKQETHLVDLSKVILSFAEFDNPDVKGSFRFNSEYVYLKRISGCVCILLMTRDGDQLRSINTSNLSINELTSMLGSEQKLGFASYVIVKPNYFGFASSSLSPKFDTFVDLVNEILSRTNNGNIHFRVTPLLRQATKNEAVSMQYIGRTTIEVGRKNSLTRHLANALFVSDSYDELDSIEITIKPKRRKSIKPFVEAILNLTSDEELKKLNLKAKNDAASAMLDLYVAGRGVISDVIDATEESLIGFNIEEKIAKNETLHEQLREFKRDGRENQADFSSILRYCDEPSWSDYALSVQDSYNLRQ</sequence>
<reference evidence="1 2" key="1">
    <citation type="submission" date="2024-01" db="EMBL/GenBank/DDBJ databases">
        <title>Unpublished Manusciprt.</title>
        <authorList>
            <person name="Duman M."/>
            <person name="Valdes E.G."/>
            <person name="Ajmi N."/>
            <person name="Altun S."/>
            <person name="Saticioglu I.B."/>
        </authorList>
    </citation>
    <scope>NUCLEOTIDE SEQUENCE [LARGE SCALE GENOMIC DNA]</scope>
    <source>
        <strain evidence="1 2">120P</strain>
    </source>
</reference>
<dbReference type="EMBL" id="JAZDQP010000017">
    <property type="protein sequence ID" value="MEE1869048.1"/>
    <property type="molecule type" value="Genomic_DNA"/>
</dbReference>
<accession>A0AB35WWN3</accession>
<evidence type="ECO:0000313" key="1">
    <source>
        <dbReference type="EMBL" id="MEE1869048.1"/>
    </source>
</evidence>
<name>A0AB35WWN3_9PSED</name>
<dbReference type="Proteomes" id="UP001307839">
    <property type="component" value="Unassembled WGS sequence"/>
</dbReference>
<keyword evidence="2" id="KW-1185">Reference proteome</keyword>
<comment type="caution">
    <text evidence="1">The sequence shown here is derived from an EMBL/GenBank/DDBJ whole genome shotgun (WGS) entry which is preliminary data.</text>
</comment>
<proteinExistence type="predicted"/>
<organism evidence="1 2">
    <name type="scientific">Pseudomonas auratipiscis</name>
    <dbReference type="NCBI Taxonomy" id="3115853"/>
    <lineage>
        <taxon>Bacteria</taxon>
        <taxon>Pseudomonadati</taxon>
        <taxon>Pseudomonadota</taxon>
        <taxon>Gammaproteobacteria</taxon>
        <taxon>Pseudomonadales</taxon>
        <taxon>Pseudomonadaceae</taxon>
        <taxon>Pseudomonas</taxon>
    </lineage>
</organism>
<protein>
    <submittedName>
        <fullName evidence="1">Uncharacterized protein</fullName>
    </submittedName>
</protein>
<dbReference type="RefSeq" id="WP_330080548.1">
    <property type="nucleotide sequence ID" value="NZ_JAZDCU010000015.1"/>
</dbReference>